<dbReference type="KEGG" id="lenr:94173920"/>
<reference evidence="2 3" key="1">
    <citation type="submission" date="2021-02" db="EMBL/GenBank/DDBJ databases">
        <title>Leishmania (Mundinia) enrietti genome sequencing and assembly.</title>
        <authorList>
            <person name="Almutairi H."/>
            <person name="Gatherer D."/>
        </authorList>
    </citation>
    <scope>NUCLEOTIDE SEQUENCE [LARGE SCALE GENOMIC DNA]</scope>
    <source>
        <strain evidence="2">CUR178</strain>
    </source>
</reference>
<dbReference type="OrthoDB" id="273212at2759"/>
<dbReference type="Proteomes" id="UP000674179">
    <property type="component" value="Chromosome 15"/>
</dbReference>
<comment type="caution">
    <text evidence="2">The sequence shown here is derived from an EMBL/GenBank/DDBJ whole genome shotgun (WGS) entry which is preliminary data.</text>
</comment>
<evidence type="ECO:0000313" key="2">
    <source>
        <dbReference type="EMBL" id="KAG5482714.1"/>
    </source>
</evidence>
<organism evidence="2 3">
    <name type="scientific">Leishmania enriettii</name>
    <dbReference type="NCBI Taxonomy" id="5663"/>
    <lineage>
        <taxon>Eukaryota</taxon>
        <taxon>Discoba</taxon>
        <taxon>Euglenozoa</taxon>
        <taxon>Kinetoplastea</taxon>
        <taxon>Metakinetoplastina</taxon>
        <taxon>Trypanosomatida</taxon>
        <taxon>Trypanosomatidae</taxon>
        <taxon>Leishmaniinae</taxon>
        <taxon>Leishmania</taxon>
    </lineage>
</organism>
<keyword evidence="3" id="KW-1185">Reference proteome</keyword>
<feature type="region of interest" description="Disordered" evidence="1">
    <location>
        <begin position="364"/>
        <end position="389"/>
    </location>
</feature>
<evidence type="ECO:0000313" key="3">
    <source>
        <dbReference type="Proteomes" id="UP000674179"/>
    </source>
</evidence>
<gene>
    <name evidence="2" type="ORF">CUR178_06751</name>
</gene>
<accession>A0A836GYX3</accession>
<protein>
    <submittedName>
        <fullName evidence="2">Uncharacterized protein</fullName>
    </submittedName>
</protein>
<sequence length="2069" mass="219386">MVFSIESSPSAPARPSPIPTRATAAADAFITSIGLHPIEPIHVVGLSSGEVCLYTAGTDALSWFVEMEAARQAQLRLDAAAAVTMPSSAGREANGGGAGIPSVALPPPENPDKVLCFNTSNVGRSIVHCGFLRGREEDLQREVVQRLQPSLSSAARHLLYAITSANDVYVVDMVTEAVVLHWAGGGSASGTSRSSSSSSASPLSSHFIVTQAETYGALMFLTVARRSAVRAVTEQAASRGCHLLSGGAGPERNMYHHCNEPAVYVLHLGYTSPLAASTPKGLIAGGGAHMIKATPIDKPPHGGNASSAMTAASGALSIRAHPFAPLLLLLLNRSEVQVYAIDGDGGKATPKKAQLIFTAAAPSSNWSSGSGGSSAPAPAPFSPAQAAKFQPQQQPVLDAQFIPSAAVLVPCRGSGHSSSSSPSRKWICRNVQVLLVTPTRLRLLCTLDAATMASVSSADDGDVIAVDRAFYAAPPASAATSSSASSTPHVTFLRAWTWLGSPDSIFALQSDRVLVELSCNDFISASMDVPSVRSRRLLPPRAVTRLTSGDSGEDAGGVAGLENWWLTPLSPPMARSGASATAANGVGVAGLSCVQWPDVLPLWGRSAVLSGVFVPRLPASLSEDPHTLIFSRLTGLARPLLIRDGSTSDKEAADSEDDTSADTDVLHVSLMADTDTISSRCICVRLCLTPQPSLAATSTATQPGVPLHQDQESVNVSIARLLCDFAAPALFRLEHGFYFVGSRSESAYADYPFLIAGLLYLDSVLEDEADAAQPAHLRAAMICLPADKYALRRLYALGRRSADGDGLGRLAAGTVAPSGELKRALLQMVRQTQVEPLPVPHFDFELCRPSSLTPPKQLLSCAFQLSNDGVVPCVWGLWAPRTEEHSTSGSESATAAPSPPQHPIQLIMQTYYVTADTQQLRWRPPELVHMSDLLVANPSQVFALSSILTGASTGVASGSAAAAAGVSPPYKSVEDALLDIDPAVVARLFLYYADRKVLVLATVERGSSSTEIGGMTDGTYNFASRTNNGRARERKPFTAGQGGAAGEDRQNLCLVPHAAAEMNGWKAGSSAESLSCSLLTSVQLSAVMVSDHGDPALQVAVVSRRFGVALASFPLVGRRGVARVSASLLPVKVHLYRRWDELLCSTAAKDIQAVESEGRWRNASRVVSLGLEEARKSALLRRYRTWVDTVAHPASTYVSVPLALWVWPPVWPGVDEVRDAKGTSAAAAASPVLLLQRGCVLCVLHVSGAAAQLCASLPHCLPLRVAPRVLPTAAGGEGGLYLQHGASLSLVARNRLLRQLQLQYARYSCPIVAPQTAGAGKAKWFKILLRQAQSDTAARLRLKERPQLMEWLQRVYAPDSSELAYESPSTSSFGSAKSTQMSAALEQLTGAGVTHIGDVLDVSITHSLLLATLKVEALAAGQGMQQLMLSARTLTAPLRQSLQHITAVLERDSRGDGEEDDDDAVADPCTLRGSWAVAEALAQLPLACVTRALSREAVHAAANPEVSPTSGRKAASGSSQRRRAAELRRWLWLVMRSGSLVSAVNEAQAGKVQRELSRILDVIPITSALLRPVPMAARASPPPTSHGNIYDEADAVDAVAHALLLCSPQLMPQSVTQLLQLSGGSNASTPSQQQQQKCLRAAVGAALEALGANGGVADASGTSPFASLFSTVRMDGAYWTHAVYYTNLLGHLRHLASQEAATDPPVRELASQCVKSADAEVENSAAAVLEVAAQAVEVLLGDVAYVPAASRSRMETAVAQSVSKRLQLQQHCTGASRRAASRSVRLADDPPLMECMYFLEESPVDQQRHRLYKAQWRHLYDTFAYPTRYFFRSTVKRSKAKNSKSAAVAAASLHHTAADLPYQLLYNSRIATAMQQTRAPRADPNILSAATNDSALDGRRRRVRKVLLTEQPVASDGATAPPPAMELVPVLTASISTQQQSTPLSLRAAVAHEEAALQKTYFDAFESVDEREENAGDSQHLLSPNSAGYDLSNDSLLQRFRAQLRAGEAEATVSASTTQQLQQEEEERQHIPGPSAFAPSATWAATASTGLYGVVPTQQEVFTRFASDD</sequence>
<dbReference type="RefSeq" id="XP_067694404.1">
    <property type="nucleotide sequence ID" value="XM_067838410.1"/>
</dbReference>
<evidence type="ECO:0000256" key="1">
    <source>
        <dbReference type="SAM" id="MobiDB-lite"/>
    </source>
</evidence>
<dbReference type="GeneID" id="94173920"/>
<proteinExistence type="predicted"/>
<dbReference type="EMBL" id="JAFHKP010000015">
    <property type="protein sequence ID" value="KAG5482714.1"/>
    <property type="molecule type" value="Genomic_DNA"/>
</dbReference>
<name>A0A836GYX3_LEIEN</name>
<feature type="region of interest" description="Disordered" evidence="1">
    <location>
        <begin position="2018"/>
        <end position="2038"/>
    </location>
</feature>
<feature type="region of interest" description="Disordered" evidence="1">
    <location>
        <begin position="1500"/>
        <end position="1520"/>
    </location>
</feature>
<feature type="compositionally biased region" description="Low complexity" evidence="1">
    <location>
        <begin position="1510"/>
        <end position="1519"/>
    </location>
</feature>